<dbReference type="InParanoid" id="A0A665TCH3"/>
<dbReference type="Ensembl" id="ENSENLT00000004878.1">
    <property type="protein sequence ID" value="ENSENLP00000004623.1"/>
    <property type="gene ID" value="ENSENLG00000002331.1"/>
</dbReference>
<dbReference type="Proteomes" id="UP000472264">
    <property type="component" value="Chromosome 6"/>
</dbReference>
<evidence type="ECO:0000313" key="1">
    <source>
        <dbReference type="Ensembl" id="ENSENLP00000004623.1"/>
    </source>
</evidence>
<evidence type="ECO:0000313" key="2">
    <source>
        <dbReference type="Proteomes" id="UP000472264"/>
    </source>
</evidence>
<reference evidence="1" key="3">
    <citation type="submission" date="2025-09" db="UniProtKB">
        <authorList>
            <consortium name="Ensembl"/>
        </authorList>
    </citation>
    <scope>IDENTIFICATION</scope>
</reference>
<keyword evidence="2" id="KW-1185">Reference proteome</keyword>
<reference evidence="1" key="1">
    <citation type="submission" date="2021-04" db="EMBL/GenBank/DDBJ databases">
        <authorList>
            <consortium name="Wellcome Sanger Institute Data Sharing"/>
        </authorList>
    </citation>
    <scope>NUCLEOTIDE SEQUENCE [LARGE SCALE GENOMIC DNA]</scope>
</reference>
<protein>
    <submittedName>
        <fullName evidence="1">Uncharacterized protein</fullName>
    </submittedName>
</protein>
<dbReference type="AlphaFoldDB" id="A0A665TCH3"/>
<sequence length="52" mass="5869">MEREVGEKYLLYHGLPVPKETHSPESLKFAQDFTFVCALGCASVSDTQHQWG</sequence>
<proteinExistence type="predicted"/>
<accession>A0A665TCH3</accession>
<organism evidence="1 2">
    <name type="scientific">Echeneis naucrates</name>
    <name type="common">Live sharksucker</name>
    <dbReference type="NCBI Taxonomy" id="173247"/>
    <lineage>
        <taxon>Eukaryota</taxon>
        <taxon>Metazoa</taxon>
        <taxon>Chordata</taxon>
        <taxon>Craniata</taxon>
        <taxon>Vertebrata</taxon>
        <taxon>Euteleostomi</taxon>
        <taxon>Actinopterygii</taxon>
        <taxon>Neopterygii</taxon>
        <taxon>Teleostei</taxon>
        <taxon>Neoteleostei</taxon>
        <taxon>Acanthomorphata</taxon>
        <taxon>Carangaria</taxon>
        <taxon>Carangiformes</taxon>
        <taxon>Echeneidae</taxon>
        <taxon>Echeneis</taxon>
    </lineage>
</organism>
<name>A0A665TCH3_ECHNA</name>
<reference evidence="1" key="2">
    <citation type="submission" date="2025-08" db="UniProtKB">
        <authorList>
            <consortium name="Ensembl"/>
        </authorList>
    </citation>
    <scope>IDENTIFICATION</scope>
</reference>